<feature type="compositionally biased region" description="Polar residues" evidence="1">
    <location>
        <begin position="62"/>
        <end position="74"/>
    </location>
</feature>
<reference evidence="2" key="1">
    <citation type="submission" date="2021-02" db="EMBL/GenBank/DDBJ databases">
        <authorList>
            <person name="Dougan E. K."/>
            <person name="Rhodes N."/>
            <person name="Thang M."/>
            <person name="Chan C."/>
        </authorList>
    </citation>
    <scope>NUCLEOTIDE SEQUENCE</scope>
</reference>
<dbReference type="EMBL" id="CAJNNV010002182">
    <property type="protein sequence ID" value="CAE8586702.1"/>
    <property type="molecule type" value="Genomic_DNA"/>
</dbReference>
<sequence>AAARRRLEAADREMERIAEVTAQHMAANKPRSRPSPSPLSSATLGQAESLDSAAPWAVDSPAASSGIASHNDLSSPIAARSISSDGPELQRQTSYGSSPVHSPAAGLQSPTPSQSGSLLDWGRESNSNSNSNNNSNNNSNSSKNDFGYGETPREAARRRRCESADQEMEQLKLTQAETAGASREIGLQLRASHSRSFVSPFATTTTATTTRTATAGIPSSSCESRMADTLQARAQSQPWESHAANSPHRRLSTGSLLTSYAEHDDESTASSFGREQAWGRRRSTGSLLTTYSEHHDGSNSNNTNNNNNNNNNTNNNNNLSPGRERRRSTGSLSLSARDAEQVEESTGFGVGRGQSWETSAANNHNNESSGTLNRTPNLFDGHCAGSFEVSDAAEQGSGNDSPTLPLGRVQPWESYARDAEQVEESIASPVRRERLLETPGTRSLHAFFAGSLNARAGEEQSEMSTVQAEVPIEQDDEPTTPERNVSSSRFLPISWREAVEDAEPDSPGELPGRSVLTPCKASELVLS</sequence>
<feature type="non-terminal residue" evidence="2">
    <location>
        <position position="1"/>
    </location>
</feature>
<keyword evidence="3" id="KW-1185">Reference proteome</keyword>
<name>A0A813DDP0_POLGL</name>
<dbReference type="PANTHER" id="PTHR16148">
    <property type="entry name" value="NF-KAPPA-B-REPRESSING FACTOR-RELATED"/>
    <property type="match status" value="1"/>
</dbReference>
<feature type="compositionally biased region" description="Low complexity" evidence="1">
    <location>
        <begin position="125"/>
        <end position="142"/>
    </location>
</feature>
<protein>
    <submittedName>
        <fullName evidence="2">Uncharacterized protein</fullName>
    </submittedName>
</protein>
<comment type="caution">
    <text evidence="2">The sequence shown here is derived from an EMBL/GenBank/DDBJ whole genome shotgun (WGS) entry which is preliminary data.</text>
</comment>
<feature type="compositionally biased region" description="Polar residues" evidence="1">
    <location>
        <begin position="355"/>
        <end position="376"/>
    </location>
</feature>
<feature type="region of interest" description="Disordered" evidence="1">
    <location>
        <begin position="496"/>
        <end position="515"/>
    </location>
</feature>
<organism evidence="2 3">
    <name type="scientific">Polarella glacialis</name>
    <name type="common">Dinoflagellate</name>
    <dbReference type="NCBI Taxonomy" id="89957"/>
    <lineage>
        <taxon>Eukaryota</taxon>
        <taxon>Sar</taxon>
        <taxon>Alveolata</taxon>
        <taxon>Dinophyceae</taxon>
        <taxon>Suessiales</taxon>
        <taxon>Suessiaceae</taxon>
        <taxon>Polarella</taxon>
    </lineage>
</organism>
<feature type="compositionally biased region" description="Polar residues" evidence="1">
    <location>
        <begin position="90"/>
        <end position="100"/>
    </location>
</feature>
<dbReference type="PANTHER" id="PTHR16148:SF14">
    <property type="entry name" value="MYND-TYPE DOMAIN-CONTAINING PROTEIN"/>
    <property type="match status" value="1"/>
</dbReference>
<accession>A0A813DDP0</accession>
<feature type="compositionally biased region" description="Low complexity" evidence="1">
    <location>
        <begin position="202"/>
        <end position="215"/>
    </location>
</feature>
<feature type="compositionally biased region" description="Low complexity" evidence="1">
    <location>
        <begin position="298"/>
        <end position="318"/>
    </location>
</feature>
<dbReference type="AlphaFoldDB" id="A0A813DDP0"/>
<gene>
    <name evidence="2" type="ORF">PGLA1383_LOCUS5550</name>
</gene>
<evidence type="ECO:0000313" key="3">
    <source>
        <dbReference type="Proteomes" id="UP000654075"/>
    </source>
</evidence>
<feature type="region of interest" description="Disordered" evidence="1">
    <location>
        <begin position="22"/>
        <end position="169"/>
    </location>
</feature>
<feature type="compositionally biased region" description="Polar residues" evidence="1">
    <location>
        <begin position="108"/>
        <end position="117"/>
    </location>
</feature>
<feature type="region of interest" description="Disordered" evidence="1">
    <location>
        <begin position="202"/>
        <end position="221"/>
    </location>
</feature>
<feature type="region of interest" description="Disordered" evidence="1">
    <location>
        <begin position="230"/>
        <end position="377"/>
    </location>
</feature>
<feature type="region of interest" description="Disordered" evidence="1">
    <location>
        <begin position="456"/>
        <end position="489"/>
    </location>
</feature>
<evidence type="ECO:0000313" key="2">
    <source>
        <dbReference type="EMBL" id="CAE8586702.1"/>
    </source>
</evidence>
<dbReference type="Proteomes" id="UP000654075">
    <property type="component" value="Unassembled WGS sequence"/>
</dbReference>
<evidence type="ECO:0000256" key="1">
    <source>
        <dbReference type="SAM" id="MobiDB-lite"/>
    </source>
</evidence>
<proteinExistence type="predicted"/>